<gene>
    <name evidence="3" type="ORF">A2527_14205</name>
</gene>
<evidence type="ECO:0000259" key="2">
    <source>
        <dbReference type="PROSITE" id="PS50943"/>
    </source>
</evidence>
<comment type="caution">
    <text evidence="3">The sequence shown here is derived from an EMBL/GenBank/DDBJ whole genome shotgun (WGS) entry which is preliminary data.</text>
</comment>
<dbReference type="STRING" id="1817772.A2527_14205"/>
<evidence type="ECO:0000256" key="1">
    <source>
        <dbReference type="ARBA" id="ARBA00023125"/>
    </source>
</evidence>
<name>A0A1F6G4P0_9PROT</name>
<dbReference type="InterPro" id="IPR001387">
    <property type="entry name" value="Cro/C1-type_HTH"/>
</dbReference>
<dbReference type="InterPro" id="IPR013430">
    <property type="entry name" value="Toxin_antidote_HigA"/>
</dbReference>
<dbReference type="AlphaFoldDB" id="A0A1F6G4P0"/>
<protein>
    <submittedName>
        <fullName evidence="3">Addiction module antidote protein, HigA family</fullName>
    </submittedName>
</protein>
<organism evidence="3 4">
    <name type="scientific">Candidatus Lambdaproteobacteria bacterium RIFOXYD2_FULL_50_16</name>
    <dbReference type="NCBI Taxonomy" id="1817772"/>
    <lineage>
        <taxon>Bacteria</taxon>
        <taxon>Pseudomonadati</taxon>
        <taxon>Pseudomonadota</taxon>
        <taxon>Candidatus Lambdaproteobacteria</taxon>
    </lineage>
</organism>
<dbReference type="EMBL" id="MFNE01000053">
    <property type="protein sequence ID" value="OGG93077.1"/>
    <property type="molecule type" value="Genomic_DNA"/>
</dbReference>
<dbReference type="PANTHER" id="PTHR36924">
    <property type="entry name" value="ANTITOXIN HIGA-1"/>
    <property type="match status" value="1"/>
</dbReference>
<dbReference type="SUPFAM" id="SSF47413">
    <property type="entry name" value="lambda repressor-like DNA-binding domains"/>
    <property type="match status" value="1"/>
</dbReference>
<dbReference type="InterPro" id="IPR010982">
    <property type="entry name" value="Lambda_DNA-bd_dom_sf"/>
</dbReference>
<dbReference type="NCBIfam" id="TIGR02607">
    <property type="entry name" value="antidote_HigA"/>
    <property type="match status" value="1"/>
</dbReference>
<dbReference type="Proteomes" id="UP000178449">
    <property type="component" value="Unassembled WGS sequence"/>
</dbReference>
<dbReference type="GO" id="GO:0003677">
    <property type="term" value="F:DNA binding"/>
    <property type="evidence" value="ECO:0007669"/>
    <property type="project" value="UniProtKB-KW"/>
</dbReference>
<sequence>MATKNKLPHTGEHLAEFMAEFGLNDRKLAQATGLKPDQIGQIRRGLRSISPTVALKLGRYFGTSPQFWANLQSQFDLKQAELGADLESIVPIKVAEEVGG</sequence>
<proteinExistence type="predicted"/>
<dbReference type="SMART" id="SM00530">
    <property type="entry name" value="HTH_XRE"/>
    <property type="match status" value="1"/>
</dbReference>
<dbReference type="Pfam" id="PF01381">
    <property type="entry name" value="HTH_3"/>
    <property type="match status" value="1"/>
</dbReference>
<dbReference type="PANTHER" id="PTHR36924:SF1">
    <property type="entry name" value="ANTITOXIN HIGA-1"/>
    <property type="match status" value="1"/>
</dbReference>
<dbReference type="PROSITE" id="PS50943">
    <property type="entry name" value="HTH_CROC1"/>
    <property type="match status" value="1"/>
</dbReference>
<feature type="domain" description="HTH cro/C1-type" evidence="2">
    <location>
        <begin position="14"/>
        <end position="68"/>
    </location>
</feature>
<evidence type="ECO:0000313" key="3">
    <source>
        <dbReference type="EMBL" id="OGG93077.1"/>
    </source>
</evidence>
<reference evidence="3 4" key="1">
    <citation type="journal article" date="2016" name="Nat. Commun.">
        <title>Thousands of microbial genomes shed light on interconnected biogeochemical processes in an aquifer system.</title>
        <authorList>
            <person name="Anantharaman K."/>
            <person name="Brown C.T."/>
            <person name="Hug L.A."/>
            <person name="Sharon I."/>
            <person name="Castelle C.J."/>
            <person name="Probst A.J."/>
            <person name="Thomas B.C."/>
            <person name="Singh A."/>
            <person name="Wilkins M.J."/>
            <person name="Karaoz U."/>
            <person name="Brodie E.L."/>
            <person name="Williams K.H."/>
            <person name="Hubbard S.S."/>
            <person name="Banfield J.F."/>
        </authorList>
    </citation>
    <scope>NUCLEOTIDE SEQUENCE [LARGE SCALE GENOMIC DNA]</scope>
</reference>
<keyword evidence="1" id="KW-0238">DNA-binding</keyword>
<dbReference type="Gene3D" id="1.10.260.40">
    <property type="entry name" value="lambda repressor-like DNA-binding domains"/>
    <property type="match status" value="1"/>
</dbReference>
<accession>A0A1F6G4P0</accession>
<evidence type="ECO:0000313" key="4">
    <source>
        <dbReference type="Proteomes" id="UP000178449"/>
    </source>
</evidence>
<dbReference type="CDD" id="cd00093">
    <property type="entry name" value="HTH_XRE"/>
    <property type="match status" value="1"/>
</dbReference>